<proteinExistence type="predicted"/>
<sequence length="65" mass="7654">MNISWQNTPHRLSHYKPHESTIQLGNVTCPVPVHKIAYLEKLNKLRINVFGYEDEEVFPLHVSKR</sequence>
<keyword evidence="2" id="KW-1185">Reference proteome</keyword>
<gene>
    <name evidence="1" type="ORF">X975_26051</name>
</gene>
<evidence type="ECO:0000313" key="1">
    <source>
        <dbReference type="EMBL" id="KFM69079.1"/>
    </source>
</evidence>
<evidence type="ECO:0000313" key="2">
    <source>
        <dbReference type="Proteomes" id="UP000054359"/>
    </source>
</evidence>
<protein>
    <submittedName>
        <fullName evidence="1">Uncharacterized protein</fullName>
    </submittedName>
</protein>
<dbReference type="AlphaFoldDB" id="A0A087TVE0"/>
<feature type="non-terminal residue" evidence="1">
    <location>
        <position position="65"/>
    </location>
</feature>
<name>A0A087TVE0_STEMI</name>
<accession>A0A087TVE0</accession>
<organism evidence="1 2">
    <name type="scientific">Stegodyphus mimosarum</name>
    <name type="common">African social velvet spider</name>
    <dbReference type="NCBI Taxonomy" id="407821"/>
    <lineage>
        <taxon>Eukaryota</taxon>
        <taxon>Metazoa</taxon>
        <taxon>Ecdysozoa</taxon>
        <taxon>Arthropoda</taxon>
        <taxon>Chelicerata</taxon>
        <taxon>Arachnida</taxon>
        <taxon>Araneae</taxon>
        <taxon>Araneomorphae</taxon>
        <taxon>Entelegynae</taxon>
        <taxon>Eresoidea</taxon>
        <taxon>Eresidae</taxon>
        <taxon>Stegodyphus</taxon>
    </lineage>
</organism>
<reference evidence="1 2" key="1">
    <citation type="submission" date="2013-11" db="EMBL/GenBank/DDBJ databases">
        <title>Genome sequencing of Stegodyphus mimosarum.</title>
        <authorList>
            <person name="Bechsgaard J."/>
        </authorList>
    </citation>
    <scope>NUCLEOTIDE SEQUENCE [LARGE SCALE GENOMIC DNA]</scope>
</reference>
<dbReference type="EMBL" id="KK116917">
    <property type="protein sequence ID" value="KFM69079.1"/>
    <property type="molecule type" value="Genomic_DNA"/>
</dbReference>
<dbReference type="Proteomes" id="UP000054359">
    <property type="component" value="Unassembled WGS sequence"/>
</dbReference>
<dbReference type="OrthoDB" id="6131786at2759"/>